<dbReference type="Proteomes" id="UP001058974">
    <property type="component" value="Chromosome 5"/>
</dbReference>
<evidence type="ECO:0000313" key="1">
    <source>
        <dbReference type="EMBL" id="KAI5406828.1"/>
    </source>
</evidence>
<dbReference type="EMBL" id="JAMSHJ010000005">
    <property type="protein sequence ID" value="KAI5406828.1"/>
    <property type="molecule type" value="Genomic_DNA"/>
</dbReference>
<proteinExistence type="predicted"/>
<keyword evidence="2" id="KW-1185">Reference proteome</keyword>
<dbReference type="PANTHER" id="PTHR33067">
    <property type="entry name" value="RNA-DIRECTED DNA POLYMERASE-RELATED"/>
    <property type="match status" value="1"/>
</dbReference>
<organism evidence="1 2">
    <name type="scientific">Pisum sativum</name>
    <name type="common">Garden pea</name>
    <name type="synonym">Lathyrus oleraceus</name>
    <dbReference type="NCBI Taxonomy" id="3888"/>
    <lineage>
        <taxon>Eukaryota</taxon>
        <taxon>Viridiplantae</taxon>
        <taxon>Streptophyta</taxon>
        <taxon>Embryophyta</taxon>
        <taxon>Tracheophyta</taxon>
        <taxon>Spermatophyta</taxon>
        <taxon>Magnoliopsida</taxon>
        <taxon>eudicotyledons</taxon>
        <taxon>Gunneridae</taxon>
        <taxon>Pentapetalae</taxon>
        <taxon>rosids</taxon>
        <taxon>fabids</taxon>
        <taxon>Fabales</taxon>
        <taxon>Fabaceae</taxon>
        <taxon>Papilionoideae</taxon>
        <taxon>50 kb inversion clade</taxon>
        <taxon>NPAAA clade</taxon>
        <taxon>Hologalegina</taxon>
        <taxon>IRL clade</taxon>
        <taxon>Fabeae</taxon>
        <taxon>Lathyrus</taxon>
    </lineage>
</organism>
<dbReference type="Gene3D" id="2.40.70.10">
    <property type="entry name" value="Acid Proteases"/>
    <property type="match status" value="1"/>
</dbReference>
<dbReference type="PANTHER" id="PTHR33067:SF15">
    <property type="entry name" value="RNA-DIRECTED DNA POLYMERASE"/>
    <property type="match status" value="1"/>
</dbReference>
<dbReference type="Gramene" id="Psat05G0319100-T1">
    <property type="protein sequence ID" value="KAI5406828.1"/>
    <property type="gene ID" value="KIW84_053191"/>
</dbReference>
<sequence length="228" mass="26007">MTLETRGKSPRDLADQKKILIIRGRSSEDPVDYGQNIPRIGQPRSNYLHTLLIRGGSFKIQILWQSTLRSYHNMVGSKFLLWQLLQKVIPIKANHLKIPLIRVKSLQSSFKYCGRSLQGVSINVRPTFIYNNLDLGPLHNTRLTIQLENKSNARLTGVVEDVLVQVNDLIFPDDFYITDMEGETKSESASIILDRPFIKIAKTKMDIDDGTMSMEFGDIIVKFNTLML</sequence>
<dbReference type="InterPro" id="IPR021109">
    <property type="entry name" value="Peptidase_aspartic_dom_sf"/>
</dbReference>
<name>A0A9D4WPT1_PEA</name>
<gene>
    <name evidence="1" type="ORF">KIW84_053191</name>
</gene>
<protein>
    <submittedName>
        <fullName evidence="1">Uncharacterized protein</fullName>
    </submittedName>
</protein>
<comment type="caution">
    <text evidence="1">The sequence shown here is derived from an EMBL/GenBank/DDBJ whole genome shotgun (WGS) entry which is preliminary data.</text>
</comment>
<reference evidence="1 2" key="1">
    <citation type="journal article" date="2022" name="Nat. Genet.">
        <title>Improved pea reference genome and pan-genome highlight genomic features and evolutionary characteristics.</title>
        <authorList>
            <person name="Yang T."/>
            <person name="Liu R."/>
            <person name="Luo Y."/>
            <person name="Hu S."/>
            <person name="Wang D."/>
            <person name="Wang C."/>
            <person name="Pandey M.K."/>
            <person name="Ge S."/>
            <person name="Xu Q."/>
            <person name="Li N."/>
            <person name="Li G."/>
            <person name="Huang Y."/>
            <person name="Saxena R.K."/>
            <person name="Ji Y."/>
            <person name="Li M."/>
            <person name="Yan X."/>
            <person name="He Y."/>
            <person name="Liu Y."/>
            <person name="Wang X."/>
            <person name="Xiang C."/>
            <person name="Varshney R.K."/>
            <person name="Ding H."/>
            <person name="Gao S."/>
            <person name="Zong X."/>
        </authorList>
    </citation>
    <scope>NUCLEOTIDE SEQUENCE [LARGE SCALE GENOMIC DNA]</scope>
    <source>
        <strain evidence="1 2">cv. Zhongwan 6</strain>
    </source>
</reference>
<accession>A0A9D4WPT1</accession>
<evidence type="ECO:0000313" key="2">
    <source>
        <dbReference type="Proteomes" id="UP001058974"/>
    </source>
</evidence>
<dbReference type="AlphaFoldDB" id="A0A9D4WPT1"/>